<reference evidence="11 12" key="1">
    <citation type="journal article" date="2019" name="Nat. Ecol. Evol.">
        <title>Megaphylogeny resolves global patterns of mushroom evolution.</title>
        <authorList>
            <person name="Varga T."/>
            <person name="Krizsan K."/>
            <person name="Foldi C."/>
            <person name="Dima B."/>
            <person name="Sanchez-Garcia M."/>
            <person name="Sanchez-Ramirez S."/>
            <person name="Szollosi G.J."/>
            <person name="Szarkandi J.G."/>
            <person name="Papp V."/>
            <person name="Albert L."/>
            <person name="Andreopoulos W."/>
            <person name="Angelini C."/>
            <person name="Antonin V."/>
            <person name="Barry K.W."/>
            <person name="Bougher N.L."/>
            <person name="Buchanan P."/>
            <person name="Buyck B."/>
            <person name="Bense V."/>
            <person name="Catcheside P."/>
            <person name="Chovatia M."/>
            <person name="Cooper J."/>
            <person name="Damon W."/>
            <person name="Desjardin D."/>
            <person name="Finy P."/>
            <person name="Geml J."/>
            <person name="Haridas S."/>
            <person name="Hughes K."/>
            <person name="Justo A."/>
            <person name="Karasinski D."/>
            <person name="Kautmanova I."/>
            <person name="Kiss B."/>
            <person name="Kocsube S."/>
            <person name="Kotiranta H."/>
            <person name="LaButti K.M."/>
            <person name="Lechner B.E."/>
            <person name="Liimatainen K."/>
            <person name="Lipzen A."/>
            <person name="Lukacs Z."/>
            <person name="Mihaltcheva S."/>
            <person name="Morgado L.N."/>
            <person name="Niskanen T."/>
            <person name="Noordeloos M.E."/>
            <person name="Ohm R.A."/>
            <person name="Ortiz-Santana B."/>
            <person name="Ovrebo C."/>
            <person name="Racz N."/>
            <person name="Riley R."/>
            <person name="Savchenko A."/>
            <person name="Shiryaev A."/>
            <person name="Soop K."/>
            <person name="Spirin V."/>
            <person name="Szebenyi C."/>
            <person name="Tomsovsky M."/>
            <person name="Tulloss R.E."/>
            <person name="Uehling J."/>
            <person name="Grigoriev I.V."/>
            <person name="Vagvolgyi C."/>
            <person name="Papp T."/>
            <person name="Martin F.M."/>
            <person name="Miettinen O."/>
            <person name="Hibbett D.S."/>
            <person name="Nagy L.G."/>
        </authorList>
    </citation>
    <scope>NUCLEOTIDE SEQUENCE [LARGE SCALE GENOMIC DNA]</scope>
    <source>
        <strain evidence="11 12">HHB13444</strain>
    </source>
</reference>
<keyword evidence="4" id="KW-0547">Nucleotide-binding</keyword>
<evidence type="ECO:0000313" key="11">
    <source>
        <dbReference type="EMBL" id="TFK85935.1"/>
    </source>
</evidence>
<dbReference type="CDD" id="cd00180">
    <property type="entry name" value="PKc"/>
    <property type="match status" value="1"/>
</dbReference>
<evidence type="ECO:0000256" key="3">
    <source>
        <dbReference type="ARBA" id="ARBA00022679"/>
    </source>
</evidence>
<evidence type="ECO:0000259" key="10">
    <source>
        <dbReference type="PROSITE" id="PS50011"/>
    </source>
</evidence>
<dbReference type="InterPro" id="IPR050660">
    <property type="entry name" value="NEK_Ser/Thr_kinase"/>
</dbReference>
<dbReference type="InParanoid" id="A0A5C3P8C1"/>
<dbReference type="EC" id="2.7.11.1" evidence="1"/>
<keyword evidence="12" id="KW-1185">Reference proteome</keyword>
<evidence type="ECO:0000256" key="8">
    <source>
        <dbReference type="ARBA" id="ARBA00048679"/>
    </source>
</evidence>
<sequence>MLDRRNLPSYAYSSPEDTLRQAEQTRNGLYALLPAEKTWRDRQPGLQQRGYALRRRYQPNWQPSWMGTNINPFYCEDSVSITHIDIIDATRADGTVVAIKYIEFDDAHEVEIAQFLSSIIHPDNHCVPVLDAFPDPLDPGRTLLVMPWLRPFDDPEFVAVGEVIEFVEQMLKGLAFLHANFVVHRDIAPQNVMMDGSPLYPGGFHPIRRRFSPDAIYEAKPLSRMDHPVRYFYIDFGLSERFSPGASSLVVGDVGRDAEVPELSSTVPYDGYKADIYALGNLFYKEFVQKYHNVDFLLELIEPMKQVEPKARPSASELVRRFGQICDRQQPSSHRWRLGPRSEPAYERIFNDTVAVAWEGLSQLKRLVR</sequence>
<dbReference type="PROSITE" id="PS00109">
    <property type="entry name" value="PROTEIN_KINASE_TYR"/>
    <property type="match status" value="1"/>
</dbReference>
<evidence type="ECO:0000256" key="4">
    <source>
        <dbReference type="ARBA" id="ARBA00022741"/>
    </source>
</evidence>
<dbReference type="STRING" id="1314778.A0A5C3P8C1"/>
<dbReference type="InterPro" id="IPR011009">
    <property type="entry name" value="Kinase-like_dom_sf"/>
</dbReference>
<feature type="domain" description="Protein kinase" evidence="10">
    <location>
        <begin position="38"/>
        <end position="369"/>
    </location>
</feature>
<dbReference type="AlphaFoldDB" id="A0A5C3P8C1"/>
<organism evidence="11 12">
    <name type="scientific">Polyporus arcularius HHB13444</name>
    <dbReference type="NCBI Taxonomy" id="1314778"/>
    <lineage>
        <taxon>Eukaryota</taxon>
        <taxon>Fungi</taxon>
        <taxon>Dikarya</taxon>
        <taxon>Basidiomycota</taxon>
        <taxon>Agaricomycotina</taxon>
        <taxon>Agaricomycetes</taxon>
        <taxon>Polyporales</taxon>
        <taxon>Polyporaceae</taxon>
        <taxon>Polyporus</taxon>
    </lineage>
</organism>
<evidence type="ECO:0000313" key="12">
    <source>
        <dbReference type="Proteomes" id="UP000308197"/>
    </source>
</evidence>
<dbReference type="InterPro" id="IPR000719">
    <property type="entry name" value="Prot_kinase_dom"/>
</dbReference>
<dbReference type="GO" id="GO:0005524">
    <property type="term" value="F:ATP binding"/>
    <property type="evidence" value="ECO:0007669"/>
    <property type="project" value="UniProtKB-KW"/>
</dbReference>
<evidence type="ECO:0000256" key="6">
    <source>
        <dbReference type="ARBA" id="ARBA00022840"/>
    </source>
</evidence>
<accession>A0A5C3P8C1</accession>
<comment type="catalytic activity">
    <reaction evidence="7">
        <text>L-threonyl-[protein] + ATP = O-phospho-L-threonyl-[protein] + ADP + H(+)</text>
        <dbReference type="Rhea" id="RHEA:46608"/>
        <dbReference type="Rhea" id="RHEA-COMP:11060"/>
        <dbReference type="Rhea" id="RHEA-COMP:11605"/>
        <dbReference type="ChEBI" id="CHEBI:15378"/>
        <dbReference type="ChEBI" id="CHEBI:30013"/>
        <dbReference type="ChEBI" id="CHEBI:30616"/>
        <dbReference type="ChEBI" id="CHEBI:61977"/>
        <dbReference type="ChEBI" id="CHEBI:456216"/>
        <dbReference type="EC" id="2.7.11.1"/>
    </reaction>
</comment>
<dbReference type="SUPFAM" id="SSF56112">
    <property type="entry name" value="Protein kinase-like (PK-like)"/>
    <property type="match status" value="1"/>
</dbReference>
<proteinExistence type="predicted"/>
<dbReference type="Proteomes" id="UP000308197">
    <property type="component" value="Unassembled WGS sequence"/>
</dbReference>
<keyword evidence="3" id="KW-0808">Transferase</keyword>
<dbReference type="SMART" id="SM00220">
    <property type="entry name" value="S_TKc"/>
    <property type="match status" value="1"/>
</dbReference>
<dbReference type="GO" id="GO:0004674">
    <property type="term" value="F:protein serine/threonine kinase activity"/>
    <property type="evidence" value="ECO:0007669"/>
    <property type="project" value="UniProtKB-KW"/>
</dbReference>
<gene>
    <name evidence="11" type="ORF">K466DRAFT_646657</name>
</gene>
<name>A0A5C3P8C1_9APHY</name>
<evidence type="ECO:0000256" key="1">
    <source>
        <dbReference type="ARBA" id="ARBA00012513"/>
    </source>
</evidence>
<dbReference type="EMBL" id="ML211225">
    <property type="protein sequence ID" value="TFK85935.1"/>
    <property type="molecule type" value="Genomic_DNA"/>
</dbReference>
<dbReference type="PROSITE" id="PS50011">
    <property type="entry name" value="PROTEIN_KINASE_DOM"/>
    <property type="match status" value="1"/>
</dbReference>
<dbReference type="InterPro" id="IPR008266">
    <property type="entry name" value="Tyr_kinase_AS"/>
</dbReference>
<comment type="catalytic activity">
    <reaction evidence="8">
        <text>L-seryl-[protein] + ATP = O-phospho-L-seryl-[protein] + ADP + H(+)</text>
        <dbReference type="Rhea" id="RHEA:17989"/>
        <dbReference type="Rhea" id="RHEA-COMP:9863"/>
        <dbReference type="Rhea" id="RHEA-COMP:11604"/>
        <dbReference type="ChEBI" id="CHEBI:15378"/>
        <dbReference type="ChEBI" id="CHEBI:29999"/>
        <dbReference type="ChEBI" id="CHEBI:30616"/>
        <dbReference type="ChEBI" id="CHEBI:83421"/>
        <dbReference type="ChEBI" id="CHEBI:456216"/>
        <dbReference type="EC" id="2.7.11.1"/>
    </reaction>
</comment>
<keyword evidence="5 11" id="KW-0418">Kinase</keyword>
<dbReference type="PANTHER" id="PTHR43671">
    <property type="entry name" value="SERINE/THREONINE-PROTEIN KINASE NEK"/>
    <property type="match status" value="1"/>
</dbReference>
<dbReference type="Pfam" id="PF00069">
    <property type="entry name" value="Pkinase"/>
    <property type="match status" value="1"/>
</dbReference>
<evidence type="ECO:0000256" key="7">
    <source>
        <dbReference type="ARBA" id="ARBA00047899"/>
    </source>
</evidence>
<evidence type="ECO:0000256" key="9">
    <source>
        <dbReference type="SAM" id="MobiDB-lite"/>
    </source>
</evidence>
<feature type="compositionally biased region" description="Polar residues" evidence="9">
    <location>
        <begin position="11"/>
        <end position="20"/>
    </location>
</feature>
<protein>
    <recommendedName>
        <fullName evidence="1">non-specific serine/threonine protein kinase</fullName>
        <ecNumber evidence="1">2.7.11.1</ecNumber>
    </recommendedName>
</protein>
<dbReference type="PANTHER" id="PTHR43671:SF98">
    <property type="entry name" value="SERINE_THREONINE-PROTEIN KINASE NEK11"/>
    <property type="match status" value="1"/>
</dbReference>
<keyword evidence="2" id="KW-0723">Serine/threonine-protein kinase</keyword>
<dbReference type="Gene3D" id="1.10.510.10">
    <property type="entry name" value="Transferase(Phosphotransferase) domain 1"/>
    <property type="match status" value="1"/>
</dbReference>
<evidence type="ECO:0000256" key="5">
    <source>
        <dbReference type="ARBA" id="ARBA00022777"/>
    </source>
</evidence>
<evidence type="ECO:0000256" key="2">
    <source>
        <dbReference type="ARBA" id="ARBA00022527"/>
    </source>
</evidence>
<keyword evidence="6" id="KW-0067">ATP-binding</keyword>
<feature type="region of interest" description="Disordered" evidence="9">
    <location>
        <begin position="1"/>
        <end position="20"/>
    </location>
</feature>